<dbReference type="CDD" id="cd02023">
    <property type="entry name" value="UMPK"/>
    <property type="match status" value="1"/>
</dbReference>
<name>A0A538UAM0_UNCEI</name>
<evidence type="ECO:0000256" key="1">
    <source>
        <dbReference type="ARBA" id="ARBA00004496"/>
    </source>
</evidence>
<evidence type="ECO:0000256" key="17">
    <source>
        <dbReference type="RuleBase" id="RU003825"/>
    </source>
</evidence>
<gene>
    <name evidence="16" type="primary">udk</name>
    <name evidence="19" type="ORF">E6K81_06100</name>
</gene>
<feature type="binding site" evidence="16">
    <location>
        <begin position="12"/>
        <end position="19"/>
    </location>
    <ligand>
        <name>ATP</name>
        <dbReference type="ChEBI" id="CHEBI:30616"/>
    </ligand>
</feature>
<dbReference type="GO" id="GO:0043771">
    <property type="term" value="F:cytidine kinase activity"/>
    <property type="evidence" value="ECO:0007669"/>
    <property type="project" value="RHEA"/>
</dbReference>
<keyword evidence="7 16" id="KW-0963">Cytoplasm</keyword>
<proteinExistence type="inferred from homology"/>
<dbReference type="InterPro" id="IPR027417">
    <property type="entry name" value="P-loop_NTPase"/>
</dbReference>
<dbReference type="Gene3D" id="3.40.50.300">
    <property type="entry name" value="P-loop containing nucleotide triphosphate hydrolases"/>
    <property type="match status" value="1"/>
</dbReference>
<evidence type="ECO:0000256" key="3">
    <source>
        <dbReference type="ARBA" id="ARBA00004784"/>
    </source>
</evidence>
<dbReference type="UniPathway" id="UPA00579">
    <property type="reaction ID" value="UER00640"/>
</dbReference>
<evidence type="ECO:0000256" key="7">
    <source>
        <dbReference type="ARBA" id="ARBA00022490"/>
    </source>
</evidence>
<comment type="catalytic activity">
    <reaction evidence="14 17">
        <text>cytidine + ATP = CMP + ADP + H(+)</text>
        <dbReference type="Rhea" id="RHEA:24674"/>
        <dbReference type="ChEBI" id="CHEBI:15378"/>
        <dbReference type="ChEBI" id="CHEBI:17562"/>
        <dbReference type="ChEBI" id="CHEBI:30616"/>
        <dbReference type="ChEBI" id="CHEBI:60377"/>
        <dbReference type="ChEBI" id="CHEBI:456216"/>
        <dbReference type="EC" id="2.7.1.48"/>
    </reaction>
</comment>
<protein>
    <recommendedName>
        <fullName evidence="6 16">Uridine kinase</fullName>
        <ecNumber evidence="5 16">2.7.1.48</ecNumber>
    </recommendedName>
    <alternativeName>
        <fullName evidence="12 16">Cytidine monophosphokinase</fullName>
    </alternativeName>
    <alternativeName>
        <fullName evidence="13 16">Uridine monophosphokinase</fullName>
    </alternativeName>
</protein>
<comment type="pathway">
    <text evidence="2 16 17">Pyrimidine metabolism; UMP biosynthesis via salvage pathway; UMP from uridine: step 1/1.</text>
</comment>
<dbReference type="GO" id="GO:0044206">
    <property type="term" value="P:UMP salvage"/>
    <property type="evidence" value="ECO:0007669"/>
    <property type="project" value="UniProtKB-UniRule"/>
</dbReference>
<comment type="similarity">
    <text evidence="4 16 17">Belongs to the uridine kinase family.</text>
</comment>
<dbReference type="InterPro" id="IPR006083">
    <property type="entry name" value="PRK/URK"/>
</dbReference>
<dbReference type="InterPro" id="IPR000764">
    <property type="entry name" value="Uridine_kinase-like"/>
</dbReference>
<accession>A0A538UAM0</accession>
<evidence type="ECO:0000256" key="6">
    <source>
        <dbReference type="ARBA" id="ARBA00021478"/>
    </source>
</evidence>
<evidence type="ECO:0000256" key="15">
    <source>
        <dbReference type="ARBA" id="ARBA00048909"/>
    </source>
</evidence>
<dbReference type="GO" id="GO:0044211">
    <property type="term" value="P:CTP salvage"/>
    <property type="evidence" value="ECO:0007669"/>
    <property type="project" value="UniProtKB-UniRule"/>
</dbReference>
<evidence type="ECO:0000256" key="11">
    <source>
        <dbReference type="ARBA" id="ARBA00022840"/>
    </source>
</evidence>
<comment type="pathway">
    <text evidence="3 16 17">Pyrimidine metabolism; CTP biosynthesis via salvage pathway; CTP from cytidine: step 1/3.</text>
</comment>
<dbReference type="NCBIfam" id="NF004018">
    <property type="entry name" value="PRK05480.1"/>
    <property type="match status" value="1"/>
</dbReference>
<evidence type="ECO:0000256" key="13">
    <source>
        <dbReference type="ARBA" id="ARBA00031452"/>
    </source>
</evidence>
<comment type="caution">
    <text evidence="19">The sequence shown here is derived from an EMBL/GenBank/DDBJ whole genome shotgun (WGS) entry which is preliminary data.</text>
</comment>
<keyword evidence="9 16" id="KW-0547">Nucleotide-binding</keyword>
<comment type="subcellular location">
    <subcellularLocation>
        <location evidence="1 16 17">Cytoplasm</location>
    </subcellularLocation>
</comment>
<dbReference type="GO" id="GO:0005737">
    <property type="term" value="C:cytoplasm"/>
    <property type="evidence" value="ECO:0007669"/>
    <property type="project" value="UniProtKB-SubCell"/>
</dbReference>
<evidence type="ECO:0000256" key="14">
    <source>
        <dbReference type="ARBA" id="ARBA00047436"/>
    </source>
</evidence>
<dbReference type="SUPFAM" id="SSF52540">
    <property type="entry name" value="P-loop containing nucleoside triphosphate hydrolases"/>
    <property type="match status" value="1"/>
</dbReference>
<dbReference type="PANTHER" id="PTHR10285">
    <property type="entry name" value="URIDINE KINASE"/>
    <property type="match status" value="1"/>
</dbReference>
<dbReference type="AlphaFoldDB" id="A0A538UAM0"/>
<dbReference type="GO" id="GO:0005524">
    <property type="term" value="F:ATP binding"/>
    <property type="evidence" value="ECO:0007669"/>
    <property type="project" value="UniProtKB-UniRule"/>
</dbReference>
<dbReference type="Pfam" id="PF00485">
    <property type="entry name" value="PRK"/>
    <property type="match status" value="1"/>
</dbReference>
<dbReference type="EMBL" id="VBPB01000088">
    <property type="protein sequence ID" value="TMQ72935.1"/>
    <property type="molecule type" value="Genomic_DNA"/>
</dbReference>
<evidence type="ECO:0000256" key="9">
    <source>
        <dbReference type="ARBA" id="ARBA00022741"/>
    </source>
</evidence>
<feature type="domain" description="Phosphoribulokinase/uridine kinase" evidence="18">
    <location>
        <begin position="7"/>
        <end position="192"/>
    </location>
</feature>
<evidence type="ECO:0000259" key="18">
    <source>
        <dbReference type="Pfam" id="PF00485"/>
    </source>
</evidence>
<evidence type="ECO:0000313" key="19">
    <source>
        <dbReference type="EMBL" id="TMQ72935.1"/>
    </source>
</evidence>
<evidence type="ECO:0000256" key="12">
    <source>
        <dbReference type="ARBA" id="ARBA00030641"/>
    </source>
</evidence>
<dbReference type="EC" id="2.7.1.48" evidence="5 16"/>
<dbReference type="NCBIfam" id="TIGR00235">
    <property type="entry name" value="udk"/>
    <property type="match status" value="1"/>
</dbReference>
<keyword evidence="10 16" id="KW-0418">Kinase</keyword>
<evidence type="ECO:0000256" key="8">
    <source>
        <dbReference type="ARBA" id="ARBA00022679"/>
    </source>
</evidence>
<evidence type="ECO:0000313" key="20">
    <source>
        <dbReference type="Proteomes" id="UP000319771"/>
    </source>
</evidence>
<evidence type="ECO:0000256" key="5">
    <source>
        <dbReference type="ARBA" id="ARBA00012137"/>
    </source>
</evidence>
<dbReference type="PRINTS" id="PR00988">
    <property type="entry name" value="URIDINKINASE"/>
</dbReference>
<dbReference type="HAMAP" id="MF_00551">
    <property type="entry name" value="Uridine_kinase"/>
    <property type="match status" value="1"/>
</dbReference>
<dbReference type="UniPathway" id="UPA00574">
    <property type="reaction ID" value="UER00637"/>
</dbReference>
<dbReference type="Proteomes" id="UP000319771">
    <property type="component" value="Unassembled WGS sequence"/>
</dbReference>
<evidence type="ECO:0000256" key="16">
    <source>
        <dbReference type="HAMAP-Rule" id="MF_00551"/>
    </source>
</evidence>
<comment type="catalytic activity">
    <reaction evidence="15 16 17">
        <text>uridine + ATP = UMP + ADP + H(+)</text>
        <dbReference type="Rhea" id="RHEA:16825"/>
        <dbReference type="ChEBI" id="CHEBI:15378"/>
        <dbReference type="ChEBI" id="CHEBI:16704"/>
        <dbReference type="ChEBI" id="CHEBI:30616"/>
        <dbReference type="ChEBI" id="CHEBI:57865"/>
        <dbReference type="ChEBI" id="CHEBI:456216"/>
        <dbReference type="EC" id="2.7.1.48"/>
    </reaction>
</comment>
<evidence type="ECO:0000256" key="2">
    <source>
        <dbReference type="ARBA" id="ARBA00004690"/>
    </source>
</evidence>
<keyword evidence="8 16" id="KW-0808">Transferase</keyword>
<organism evidence="19 20">
    <name type="scientific">Eiseniibacteriota bacterium</name>
    <dbReference type="NCBI Taxonomy" id="2212470"/>
    <lineage>
        <taxon>Bacteria</taxon>
        <taxon>Candidatus Eiseniibacteriota</taxon>
    </lineage>
</organism>
<keyword evidence="11 16" id="KW-0067">ATP-binding</keyword>
<reference evidence="19 20" key="1">
    <citation type="journal article" date="2019" name="Nat. Microbiol.">
        <title>Mediterranean grassland soil C-N compound turnover is dependent on rainfall and depth, and is mediated by genomically divergent microorganisms.</title>
        <authorList>
            <person name="Diamond S."/>
            <person name="Andeer P.F."/>
            <person name="Li Z."/>
            <person name="Crits-Christoph A."/>
            <person name="Burstein D."/>
            <person name="Anantharaman K."/>
            <person name="Lane K.R."/>
            <person name="Thomas B.C."/>
            <person name="Pan C."/>
            <person name="Northen T.R."/>
            <person name="Banfield J.F."/>
        </authorList>
    </citation>
    <scope>NUCLEOTIDE SEQUENCE [LARGE SCALE GENOMIC DNA]</scope>
    <source>
        <strain evidence="19">WS_11</strain>
    </source>
</reference>
<evidence type="ECO:0000256" key="10">
    <source>
        <dbReference type="ARBA" id="ARBA00022777"/>
    </source>
</evidence>
<sequence length="222" mass="25883">MTTRRILIGIAGGSGSGKTLVARNIVRELGSDRVVIIDQDSYYRNLEDIPFRDREARNFDHPDAFDNDMLKHHIRELLQGRGVEQPIYDYAEHRRLDETRHIGDHLVFVLEGILIYVDPELRAMMDIKLFVDADPDVRFIRRMRRDLVERGRSVDSIVRQYEESVRPMHMQFVEPSKRYADLIIPEGGHNQVAIDMVRTKIRELLRERSGAIPPPMERARAV</sequence>
<dbReference type="InterPro" id="IPR026008">
    <property type="entry name" value="Uridine_kinase"/>
</dbReference>
<evidence type="ECO:0000256" key="4">
    <source>
        <dbReference type="ARBA" id="ARBA00005408"/>
    </source>
</evidence>
<dbReference type="GO" id="GO:0004849">
    <property type="term" value="F:uridine kinase activity"/>
    <property type="evidence" value="ECO:0007669"/>
    <property type="project" value="UniProtKB-UniRule"/>
</dbReference>